<dbReference type="InterPro" id="IPR027450">
    <property type="entry name" value="AlkB-like"/>
</dbReference>
<dbReference type="Pfam" id="PF13532">
    <property type="entry name" value="2OG-FeII_Oxy_2"/>
    <property type="match status" value="1"/>
</dbReference>
<feature type="region of interest" description="Disordered" evidence="8">
    <location>
        <begin position="17"/>
        <end position="53"/>
    </location>
</feature>
<comment type="similarity">
    <text evidence="2">Belongs to the alkB family.</text>
</comment>
<comment type="subcellular location">
    <subcellularLocation>
        <location evidence="1">Nucleus</location>
    </subcellularLocation>
</comment>
<dbReference type="EMBL" id="CAICTM010000373">
    <property type="protein sequence ID" value="CAB9509078.1"/>
    <property type="molecule type" value="Genomic_DNA"/>
</dbReference>
<evidence type="ECO:0000256" key="5">
    <source>
        <dbReference type="ARBA" id="ARBA00023002"/>
    </source>
</evidence>
<dbReference type="OrthoDB" id="412814at2759"/>
<dbReference type="SUPFAM" id="SSF51197">
    <property type="entry name" value="Clavaminate synthase-like"/>
    <property type="match status" value="1"/>
</dbReference>
<dbReference type="InterPro" id="IPR032862">
    <property type="entry name" value="ALKBH6"/>
</dbReference>
<evidence type="ECO:0000256" key="1">
    <source>
        <dbReference type="ARBA" id="ARBA00004123"/>
    </source>
</evidence>
<name>A0A9N8HBQ7_9STRA</name>
<dbReference type="PROSITE" id="PS51471">
    <property type="entry name" value="FE2OG_OXY"/>
    <property type="match status" value="1"/>
</dbReference>
<keyword evidence="7" id="KW-0539">Nucleus</keyword>
<keyword evidence="3" id="KW-0479">Metal-binding</keyword>
<dbReference type="AlphaFoldDB" id="A0A9N8HBQ7"/>
<dbReference type="GO" id="GO:0005634">
    <property type="term" value="C:nucleus"/>
    <property type="evidence" value="ECO:0007669"/>
    <property type="project" value="UniProtKB-SubCell"/>
</dbReference>
<reference evidence="10" key="1">
    <citation type="submission" date="2020-06" db="EMBL/GenBank/DDBJ databases">
        <authorList>
            <consortium name="Plant Systems Biology data submission"/>
        </authorList>
    </citation>
    <scope>NUCLEOTIDE SEQUENCE</scope>
    <source>
        <strain evidence="10">D6</strain>
    </source>
</reference>
<keyword evidence="11" id="KW-1185">Reference proteome</keyword>
<dbReference type="PANTHER" id="PTHR46030:SF1">
    <property type="entry name" value="ALPHA-KETOGLUTARATE-DEPENDENT DIOXYGENASE ALKB HOMOLOG 6"/>
    <property type="match status" value="1"/>
</dbReference>
<dbReference type="GO" id="GO:0051213">
    <property type="term" value="F:dioxygenase activity"/>
    <property type="evidence" value="ECO:0007669"/>
    <property type="project" value="UniProtKB-KW"/>
</dbReference>
<sequence>MDDGAIDFRKLLKEEKRKAKLERQRQQQQQQQKDDAVQDPSTNHAAVATDPSITNHAAVATETNSSDNTGTTNQTYSTTIIREEDVDALDFERLVQEEKEASKKRQHEQAMADGWSIPQQRQVDPRQHLVCSNPPSIFYIPNFMPQESDQQALMEWLLSLPDNNQNNTTTSNHEKEASLQANGTWTTMHYAKRRVALFDGTLQVGQSTLPPPLQRFVTVFCQQGIFPVEEPPNHVLINEYSPGQGILPHTDGPAYISRTATLSLGSDVLLQFTPRPHLDSNQPTTRQLWLEKGSLLVFQDAAYLDYMHGIQDRVLEETVTENCLNAPANTQIIKRGYRISLTFRHKLVQ</sequence>
<keyword evidence="4 10" id="KW-0223">Dioxygenase</keyword>
<evidence type="ECO:0000256" key="3">
    <source>
        <dbReference type="ARBA" id="ARBA00022723"/>
    </source>
</evidence>
<evidence type="ECO:0000256" key="8">
    <source>
        <dbReference type="SAM" id="MobiDB-lite"/>
    </source>
</evidence>
<feature type="domain" description="Fe2OG dioxygenase" evidence="9">
    <location>
        <begin position="231"/>
        <end position="347"/>
    </location>
</feature>
<keyword evidence="5" id="KW-0560">Oxidoreductase</keyword>
<accession>A0A9N8HBQ7</accession>
<evidence type="ECO:0000256" key="4">
    <source>
        <dbReference type="ARBA" id="ARBA00022964"/>
    </source>
</evidence>
<comment type="caution">
    <text evidence="10">The sequence shown here is derived from an EMBL/GenBank/DDBJ whole genome shotgun (WGS) entry which is preliminary data.</text>
</comment>
<dbReference type="InterPro" id="IPR037151">
    <property type="entry name" value="AlkB-like_sf"/>
</dbReference>
<proteinExistence type="inferred from homology"/>
<evidence type="ECO:0000256" key="7">
    <source>
        <dbReference type="ARBA" id="ARBA00023242"/>
    </source>
</evidence>
<dbReference type="InterPro" id="IPR005123">
    <property type="entry name" value="Oxoglu/Fe-dep_dioxygenase_dom"/>
</dbReference>
<dbReference type="Gene3D" id="2.60.120.590">
    <property type="entry name" value="Alpha-ketoglutarate-dependent dioxygenase AlkB-like"/>
    <property type="match status" value="1"/>
</dbReference>
<evidence type="ECO:0000256" key="6">
    <source>
        <dbReference type="ARBA" id="ARBA00023004"/>
    </source>
</evidence>
<dbReference type="Proteomes" id="UP001153069">
    <property type="component" value="Unassembled WGS sequence"/>
</dbReference>
<gene>
    <name evidence="10" type="ORF">SEMRO_374_G129220.1</name>
</gene>
<organism evidence="10 11">
    <name type="scientific">Seminavis robusta</name>
    <dbReference type="NCBI Taxonomy" id="568900"/>
    <lineage>
        <taxon>Eukaryota</taxon>
        <taxon>Sar</taxon>
        <taxon>Stramenopiles</taxon>
        <taxon>Ochrophyta</taxon>
        <taxon>Bacillariophyta</taxon>
        <taxon>Bacillariophyceae</taxon>
        <taxon>Bacillariophycidae</taxon>
        <taxon>Naviculales</taxon>
        <taxon>Naviculaceae</taxon>
        <taxon>Seminavis</taxon>
    </lineage>
</organism>
<evidence type="ECO:0000313" key="11">
    <source>
        <dbReference type="Proteomes" id="UP001153069"/>
    </source>
</evidence>
<evidence type="ECO:0000313" key="10">
    <source>
        <dbReference type="EMBL" id="CAB9509078.1"/>
    </source>
</evidence>
<keyword evidence="6" id="KW-0408">Iron</keyword>
<dbReference type="PANTHER" id="PTHR46030">
    <property type="entry name" value="ALPHA-KETOGLUTARATE-DEPENDENT DIOXYGENASE ALKB HOMOLOG 6"/>
    <property type="match status" value="1"/>
</dbReference>
<dbReference type="GO" id="GO:0046872">
    <property type="term" value="F:metal ion binding"/>
    <property type="evidence" value="ECO:0007669"/>
    <property type="project" value="UniProtKB-KW"/>
</dbReference>
<protein>
    <submittedName>
        <fullName evidence="10">Ketoglutarate-dependent dioxygenase alkB homolog 6</fullName>
    </submittedName>
</protein>
<evidence type="ECO:0000256" key="2">
    <source>
        <dbReference type="ARBA" id="ARBA00007879"/>
    </source>
</evidence>
<evidence type="ECO:0000259" key="9">
    <source>
        <dbReference type="PROSITE" id="PS51471"/>
    </source>
</evidence>